<organism evidence="1 2">
    <name type="scientific">Thalictrum thalictroides</name>
    <name type="common">Rue-anemone</name>
    <name type="synonym">Anemone thalictroides</name>
    <dbReference type="NCBI Taxonomy" id="46969"/>
    <lineage>
        <taxon>Eukaryota</taxon>
        <taxon>Viridiplantae</taxon>
        <taxon>Streptophyta</taxon>
        <taxon>Embryophyta</taxon>
        <taxon>Tracheophyta</taxon>
        <taxon>Spermatophyta</taxon>
        <taxon>Magnoliopsida</taxon>
        <taxon>Ranunculales</taxon>
        <taxon>Ranunculaceae</taxon>
        <taxon>Thalictroideae</taxon>
        <taxon>Thalictrum</taxon>
    </lineage>
</organism>
<dbReference type="Proteomes" id="UP000554482">
    <property type="component" value="Unassembled WGS sequence"/>
</dbReference>
<name>A0A7J6VI33_THATH</name>
<evidence type="ECO:0000313" key="2">
    <source>
        <dbReference type="Proteomes" id="UP000554482"/>
    </source>
</evidence>
<dbReference type="EMBL" id="JABWDY010031624">
    <property type="protein sequence ID" value="KAF5184764.1"/>
    <property type="molecule type" value="Genomic_DNA"/>
</dbReference>
<reference evidence="1 2" key="1">
    <citation type="submission" date="2020-06" db="EMBL/GenBank/DDBJ databases">
        <title>Transcriptomic and genomic resources for Thalictrum thalictroides and T. hernandezii: Facilitating candidate gene discovery in an emerging model plant lineage.</title>
        <authorList>
            <person name="Arias T."/>
            <person name="Riano-Pachon D.M."/>
            <person name="Di Stilio V.S."/>
        </authorList>
    </citation>
    <scope>NUCLEOTIDE SEQUENCE [LARGE SCALE GENOMIC DNA]</scope>
    <source>
        <strain evidence="2">cv. WT478/WT964</strain>
        <tissue evidence="1">Leaves</tissue>
    </source>
</reference>
<accession>A0A7J6VI33</accession>
<proteinExistence type="predicted"/>
<gene>
    <name evidence="1" type="ORF">FRX31_025648</name>
</gene>
<keyword evidence="2" id="KW-1185">Reference proteome</keyword>
<evidence type="ECO:0000313" key="1">
    <source>
        <dbReference type="EMBL" id="KAF5184764.1"/>
    </source>
</evidence>
<dbReference type="AlphaFoldDB" id="A0A7J6VI33"/>
<protein>
    <submittedName>
        <fullName evidence="1">Uncharacterized protein</fullName>
    </submittedName>
</protein>
<comment type="caution">
    <text evidence="1">The sequence shown here is derived from an EMBL/GenBank/DDBJ whole genome shotgun (WGS) entry which is preliminary data.</text>
</comment>
<sequence length="87" mass="9656">MKDRSGWAGAKVCTLFHQFLLSLTERNLKELTKGLHCLCIEWKGDAPYEAGPALSSFPNVGSGLYKYQGLCQLAQTCTNVKSRKPSY</sequence>